<dbReference type="OrthoDB" id="6021743at2759"/>
<dbReference type="VEuPathDB" id="FungiDB:JI435_033030"/>
<dbReference type="PANTHER" id="PTHR15496:SF2">
    <property type="entry name" value="GENERAL TRANSCRIPTION FACTOR 3C POLYPEPTIDE 4"/>
    <property type="match status" value="1"/>
</dbReference>
<organism evidence="4 5">
    <name type="scientific">Phaeosphaeria nodorum (strain SN15 / ATCC MYA-4574 / FGSC 10173)</name>
    <name type="common">Glume blotch fungus</name>
    <name type="synonym">Parastagonospora nodorum</name>
    <dbReference type="NCBI Taxonomy" id="321614"/>
    <lineage>
        <taxon>Eukaryota</taxon>
        <taxon>Fungi</taxon>
        <taxon>Dikarya</taxon>
        <taxon>Ascomycota</taxon>
        <taxon>Pezizomycotina</taxon>
        <taxon>Dothideomycetes</taxon>
        <taxon>Pleosporomycetidae</taxon>
        <taxon>Pleosporales</taxon>
        <taxon>Pleosporineae</taxon>
        <taxon>Phaeosphaeriaceae</taxon>
        <taxon>Parastagonospora</taxon>
    </lineage>
</organism>
<evidence type="ECO:0000259" key="3">
    <source>
        <dbReference type="Pfam" id="PF12660"/>
    </source>
</evidence>
<reference evidence="5" key="1">
    <citation type="journal article" date="2021" name="BMC Genomics">
        <title>Chromosome-level genome assembly and manually-curated proteome of model necrotroph Parastagonospora nodorum Sn15 reveals a genome-wide trove of candidate effector homologs, and redundancy of virulence-related functions within an accessory chromosome.</title>
        <authorList>
            <person name="Bertazzoni S."/>
            <person name="Jones D.A.B."/>
            <person name="Phan H.T."/>
            <person name="Tan K.-C."/>
            <person name="Hane J.K."/>
        </authorList>
    </citation>
    <scope>NUCLEOTIDE SEQUENCE [LARGE SCALE GENOMIC DNA]</scope>
    <source>
        <strain evidence="5">SN15 / ATCC MYA-4574 / FGSC 10173)</strain>
    </source>
</reference>
<sequence length="853" mass="93894">MSDVTELRCWPSCIDALDWSQDGIIALASDERVELLFPNTISYDRDQEFAQWQHIPLQVPWFTNEELPIKRPAPLANYSLGEEISSSAPTAISWSPPGLAKHRRCALAALTANLVLSIWSAEGKLEEASSWDRRLIVNNALAEYFMGHAREEVSHVAATFNERMRLRTRVRAFTWAPALPNSHTSSTLGSRLSYGQHIIAVCNDDNHLALVAINSSTTSYAADPNWHAEVLTHVSVVPNSDSIFPAPSSFADRMKQQRQISHVSWSPWITRGDCHHAILLYATNEDVRARIVTYMHDSVGLGDEVVYPNIEMRYNGPMKWGPKINENILTVALFTSTGLICLTISTQDASIIEQASHDLDGRWDQVSGAVWEVDRNSTPRLHVSSILSTIQDPTAVLDSFPGTLVSAGCPSWRDQLENSASLFSAKNDLKGNVKMKVWGLAISPLGDFVATCHSVHPSDMIEYGSPADRRGTVAVTALQQYRQLREGFPAYNVNAEGVLLTLKKLVGNTVEDSNQMPAFVEEIADKLLQAYGPIENKGDSVDASISVDSGIKVAELLRYVKLISFFDPRTLRDRYVVLASQACNSGNNEDLQRMLIAYRLATNLQVLSDTLAETAFSTEIRDHHRQMIKLVQKLIEHEITPTQPAERRAPGAVEEQDGPISITTAQPLPTALMINLHAREAIVDACDFCSAPIPFVDLKTASCTNGHQFPRCGLSLVAIQAPGITKYCGICSTPFFNEEFVAAQEMQKLPRVAKRQGKETEGNSSIGHDIAGPQSNGDNTYRADAEGGIPAEDTALPKDPEQNMGTGCHKEAGREGPEDVMVEEERRQLPVTFAKLLFLACDACIYCGGKFVG</sequence>
<dbReference type="GO" id="GO:0000127">
    <property type="term" value="C:transcription factor TFIIIC complex"/>
    <property type="evidence" value="ECO:0007669"/>
    <property type="project" value="InterPro"/>
</dbReference>
<gene>
    <name evidence="4" type="ORF">JI435_033030</name>
</gene>
<dbReference type="GO" id="GO:0004402">
    <property type="term" value="F:histone acetyltransferase activity"/>
    <property type="evidence" value="ECO:0007669"/>
    <property type="project" value="InterPro"/>
</dbReference>
<keyword evidence="5" id="KW-1185">Reference proteome</keyword>
<dbReference type="AlphaFoldDB" id="A0A7U2F2U3"/>
<evidence type="ECO:0008006" key="6">
    <source>
        <dbReference type="Google" id="ProtNLM"/>
    </source>
</evidence>
<protein>
    <recommendedName>
        <fullName evidence="6">Transcription factor IIIC putative zinc-finger domain-containing protein</fullName>
    </recommendedName>
</protein>
<dbReference type="InterPro" id="IPR044230">
    <property type="entry name" value="GTF3C4"/>
</dbReference>
<feature type="domain" description="Transcription factor IIIC putative zinc-finger" evidence="3">
    <location>
        <begin position="679"/>
        <end position="851"/>
    </location>
</feature>
<feature type="domain" description="Transcription factor IIIC 90kDa subunit N-terminal" evidence="2">
    <location>
        <begin position="19"/>
        <end position="476"/>
    </location>
</feature>
<dbReference type="Pfam" id="PF12657">
    <property type="entry name" value="TFIIIC_delta"/>
    <property type="match status" value="1"/>
</dbReference>
<evidence type="ECO:0000313" key="5">
    <source>
        <dbReference type="Proteomes" id="UP000663193"/>
    </source>
</evidence>
<dbReference type="PANTHER" id="PTHR15496">
    <property type="entry name" value="GENERAL TRANSCRIPTION FACTOR 3C POLYPEPTIDE 4 FAMILY"/>
    <property type="match status" value="1"/>
</dbReference>
<evidence type="ECO:0000259" key="2">
    <source>
        <dbReference type="Pfam" id="PF12657"/>
    </source>
</evidence>
<dbReference type="GO" id="GO:0006384">
    <property type="term" value="P:transcription initiation at RNA polymerase III promoter"/>
    <property type="evidence" value="ECO:0007669"/>
    <property type="project" value="InterPro"/>
</dbReference>
<dbReference type="Proteomes" id="UP000663193">
    <property type="component" value="Chromosome 5"/>
</dbReference>
<dbReference type="EMBL" id="CP069027">
    <property type="protein sequence ID" value="QRC95645.1"/>
    <property type="molecule type" value="Genomic_DNA"/>
</dbReference>
<feature type="region of interest" description="Disordered" evidence="1">
    <location>
        <begin position="755"/>
        <end position="819"/>
    </location>
</feature>
<accession>A0A7U2F2U3</accession>
<dbReference type="InterPro" id="IPR024764">
    <property type="entry name" value="TFIIIC_Znf"/>
</dbReference>
<dbReference type="InterPro" id="IPR024761">
    <property type="entry name" value="TFIIIC_delta_N"/>
</dbReference>
<name>A0A7U2F2U3_PHANO</name>
<evidence type="ECO:0000256" key="1">
    <source>
        <dbReference type="SAM" id="MobiDB-lite"/>
    </source>
</evidence>
<evidence type="ECO:0000313" key="4">
    <source>
        <dbReference type="EMBL" id="QRC95645.1"/>
    </source>
</evidence>
<dbReference type="Pfam" id="PF12660">
    <property type="entry name" value="zf-TFIIIC"/>
    <property type="match status" value="1"/>
</dbReference>
<proteinExistence type="predicted"/>
<feature type="compositionally biased region" description="Basic and acidic residues" evidence="1">
    <location>
        <begin position="808"/>
        <end position="819"/>
    </location>
</feature>